<evidence type="ECO:0000256" key="9">
    <source>
        <dbReference type="SAM" id="Phobius"/>
    </source>
</evidence>
<dbReference type="RefSeq" id="WP_116880097.1">
    <property type="nucleotide sequence ID" value="NZ_QURB01000002.1"/>
</dbReference>
<evidence type="ECO:0000256" key="8">
    <source>
        <dbReference type="PIRSR" id="PIRSR005091-3"/>
    </source>
</evidence>
<dbReference type="GO" id="GO:0046872">
    <property type="term" value="F:metal ion binding"/>
    <property type="evidence" value="ECO:0007669"/>
    <property type="project" value="UniProtKB-KW"/>
</dbReference>
<dbReference type="InterPro" id="IPR000917">
    <property type="entry name" value="Sulfatase_N"/>
</dbReference>
<dbReference type="PANTHER" id="PTHR47371:SF3">
    <property type="entry name" value="PHOSPHOGLYCEROL TRANSFERASE I"/>
    <property type="match status" value="1"/>
</dbReference>
<feature type="domain" description="Sulfatase N-terminal" evidence="10">
    <location>
        <begin position="262"/>
        <end position="533"/>
    </location>
</feature>
<evidence type="ECO:0000256" key="6">
    <source>
        <dbReference type="PIRSR" id="PIRSR005091-1"/>
    </source>
</evidence>
<feature type="binding site" evidence="8">
    <location>
        <position position="479"/>
    </location>
    <ligand>
        <name>Mn(2+)</name>
        <dbReference type="ChEBI" id="CHEBI:29035"/>
    </ligand>
</feature>
<evidence type="ECO:0000313" key="12">
    <source>
        <dbReference type="Proteomes" id="UP000257127"/>
    </source>
</evidence>
<protein>
    <submittedName>
        <fullName evidence="11">Alkaline phosphatase family protein</fullName>
    </submittedName>
</protein>
<dbReference type="EMBL" id="QURB01000002">
    <property type="protein sequence ID" value="RFC55118.1"/>
    <property type="molecule type" value="Genomic_DNA"/>
</dbReference>
<dbReference type="PIRSF" id="PIRSF005091">
    <property type="entry name" value="Mmb_sulf_HI1246"/>
    <property type="match status" value="1"/>
</dbReference>
<feature type="binding site" evidence="7">
    <location>
        <position position="425"/>
    </location>
    <ligand>
        <name>substrate</name>
    </ligand>
</feature>
<keyword evidence="4 9" id="KW-1133">Transmembrane helix</keyword>
<feature type="transmembrane region" description="Helical" evidence="9">
    <location>
        <begin position="140"/>
        <end position="159"/>
    </location>
</feature>
<dbReference type="AlphaFoldDB" id="A0A3E1EZZ3"/>
<keyword evidence="3 9" id="KW-0812">Transmembrane</keyword>
<name>A0A3E1EZZ3_9FLAO</name>
<dbReference type="PANTHER" id="PTHR47371">
    <property type="entry name" value="LIPOTEICHOIC ACID SYNTHASE"/>
    <property type="match status" value="1"/>
</dbReference>
<dbReference type="Gene3D" id="3.30.1120.80">
    <property type="match status" value="1"/>
</dbReference>
<reference evidence="11 12" key="1">
    <citation type="submission" date="2018-08" db="EMBL/GenBank/DDBJ databases">
        <title>The draft genome squence of Brumimicrobium sp. N62.</title>
        <authorList>
            <person name="Du Z.-J."/>
            <person name="Luo H.-R."/>
        </authorList>
    </citation>
    <scope>NUCLEOTIDE SEQUENCE [LARGE SCALE GENOMIC DNA]</scope>
    <source>
        <strain evidence="11 12">N62</strain>
    </source>
</reference>
<evidence type="ECO:0000313" key="11">
    <source>
        <dbReference type="EMBL" id="RFC55118.1"/>
    </source>
</evidence>
<gene>
    <name evidence="11" type="ORF">DXU93_04670</name>
</gene>
<sequence length="628" mass="71976">MTGNSLILSKDIQLLKRLGIILLMLSISRCVFYFSNVDAFPSVSLLDFIYGIWMDIVTMGMYLLPFYILSLLPFNFYSKNWFKKLLKGLFHITNTILIALNLVDVEYFKFTAKRSTSDLFSMVTTGNDMNQLVTTFIMDFWWLIGLLIVMIIISNWMYNKTEHNITSTRNIYVDVLNFLIVPSLLFVAGRGGFGYRPVDMLTVSKLTDPDKTALVANTPLSIIKTIGKSPLVKVDFFPEGSENIYTPLHKGASQHQLREDLNIMVLVMESFGNEWLGKKSNQEYTPFLDSLLDQSLYFDNAFANGKKSIEAVPAIFAGIPSLMDNPYISSSYGTNSISALPQLLKEKGYTSAFYHGATNGSMKFDVFTAHLGFDHYFGRKEYNNEDHTDATWGVLDEYFMPWTAKSITKELKEPFLAGLFTLSSHHPYFVPEEHVNNLPTGRHPMAKSIAYADMSLKLFFEEAKKQPWYENTVFVICADHTPAGTTPRYNRRIGMYQIPIAFFDPSDQLKAKVDHRIFNQIDIMPSILDLTGYSKDVYAFGNSFFKTNQKEAFSLNYIANSYLLFEDDYILNFVENKATALYNYKSDTLMKYDSLSFYPEINKSMTKRLKGVIQRYNHDLINNTMKLK</sequence>
<feature type="binding site" evidence="8">
    <location>
        <position position="269"/>
    </location>
    <ligand>
        <name>Mn(2+)</name>
        <dbReference type="ChEBI" id="CHEBI:29035"/>
    </ligand>
</feature>
<feature type="binding site" evidence="8">
    <location>
        <position position="480"/>
    </location>
    <ligand>
        <name>Mn(2+)</name>
        <dbReference type="ChEBI" id="CHEBI:29035"/>
    </ligand>
</feature>
<keyword evidence="7" id="KW-0479">Metal-binding</keyword>
<organism evidence="11 12">
    <name type="scientific">Brumimicrobium aurantiacum</name>
    <dbReference type="NCBI Taxonomy" id="1737063"/>
    <lineage>
        <taxon>Bacteria</taxon>
        <taxon>Pseudomonadati</taxon>
        <taxon>Bacteroidota</taxon>
        <taxon>Flavobacteriia</taxon>
        <taxon>Flavobacteriales</taxon>
        <taxon>Crocinitomicaceae</taxon>
        <taxon>Brumimicrobium</taxon>
    </lineage>
</organism>
<dbReference type="Proteomes" id="UP000257127">
    <property type="component" value="Unassembled WGS sequence"/>
</dbReference>
<dbReference type="OrthoDB" id="9777768at2"/>
<evidence type="ECO:0000256" key="4">
    <source>
        <dbReference type="ARBA" id="ARBA00022989"/>
    </source>
</evidence>
<dbReference type="InterPro" id="IPR050448">
    <property type="entry name" value="OpgB/LTA_synthase_biosynth"/>
</dbReference>
<evidence type="ECO:0000256" key="2">
    <source>
        <dbReference type="ARBA" id="ARBA00022475"/>
    </source>
</evidence>
<comment type="caution">
    <text evidence="11">The sequence shown here is derived from an EMBL/GenBank/DDBJ whole genome shotgun (WGS) entry which is preliminary data.</text>
</comment>
<comment type="subcellular location">
    <subcellularLocation>
        <location evidence="1">Cell membrane</location>
        <topology evidence="1">Multi-pass membrane protein</topology>
    </subcellularLocation>
</comment>
<dbReference type="InterPro" id="IPR017850">
    <property type="entry name" value="Alkaline_phosphatase_core_sf"/>
</dbReference>
<dbReference type="Gene3D" id="3.40.720.10">
    <property type="entry name" value="Alkaline Phosphatase, subunit A"/>
    <property type="match status" value="1"/>
</dbReference>
<feature type="transmembrane region" description="Helical" evidence="9">
    <location>
        <begin position="171"/>
        <end position="193"/>
    </location>
</feature>
<dbReference type="InterPro" id="IPR012160">
    <property type="entry name" value="LtaS-like"/>
</dbReference>
<dbReference type="Pfam" id="PF00884">
    <property type="entry name" value="Sulfatase"/>
    <property type="match status" value="1"/>
</dbReference>
<evidence type="ECO:0000256" key="1">
    <source>
        <dbReference type="ARBA" id="ARBA00004651"/>
    </source>
</evidence>
<dbReference type="SUPFAM" id="SSF53649">
    <property type="entry name" value="Alkaline phosphatase-like"/>
    <property type="match status" value="1"/>
</dbReference>
<evidence type="ECO:0000256" key="7">
    <source>
        <dbReference type="PIRSR" id="PIRSR005091-2"/>
    </source>
</evidence>
<keyword evidence="5 9" id="KW-0472">Membrane</keyword>
<keyword evidence="7" id="KW-0464">Manganese</keyword>
<evidence type="ECO:0000256" key="3">
    <source>
        <dbReference type="ARBA" id="ARBA00022692"/>
    </source>
</evidence>
<feature type="transmembrane region" description="Helical" evidence="9">
    <location>
        <begin position="18"/>
        <end position="36"/>
    </location>
</feature>
<keyword evidence="12" id="KW-1185">Reference proteome</keyword>
<keyword evidence="2" id="KW-1003">Cell membrane</keyword>
<evidence type="ECO:0000256" key="5">
    <source>
        <dbReference type="ARBA" id="ARBA00023136"/>
    </source>
</evidence>
<feature type="active site" evidence="6">
    <location>
        <position position="308"/>
    </location>
</feature>
<feature type="transmembrane region" description="Helical" evidence="9">
    <location>
        <begin position="85"/>
        <end position="103"/>
    </location>
</feature>
<dbReference type="CDD" id="cd16015">
    <property type="entry name" value="LTA_synthase"/>
    <property type="match status" value="1"/>
</dbReference>
<accession>A0A3E1EZZ3</accession>
<dbReference type="GO" id="GO:0005886">
    <property type="term" value="C:plasma membrane"/>
    <property type="evidence" value="ECO:0007669"/>
    <property type="project" value="UniProtKB-SubCell"/>
</dbReference>
<evidence type="ECO:0000259" key="10">
    <source>
        <dbReference type="Pfam" id="PF00884"/>
    </source>
</evidence>
<proteinExistence type="predicted"/>
<feature type="transmembrane region" description="Helical" evidence="9">
    <location>
        <begin position="48"/>
        <end position="73"/>
    </location>
</feature>